<gene>
    <name evidence="6" type="ORF">SKAU_G00428520</name>
</gene>
<evidence type="ECO:0000256" key="3">
    <source>
        <dbReference type="ARBA" id="ARBA00023134"/>
    </source>
</evidence>
<proteinExistence type="inferred from homology"/>
<dbReference type="InterPro" id="IPR045058">
    <property type="entry name" value="GIMA/IAN/Toc"/>
</dbReference>
<dbReference type="PROSITE" id="PS51720">
    <property type="entry name" value="G_AIG1"/>
    <property type="match status" value="2"/>
</dbReference>
<evidence type="ECO:0000313" key="6">
    <source>
        <dbReference type="EMBL" id="KAJ8332172.1"/>
    </source>
</evidence>
<keyword evidence="3" id="KW-0342">GTP-binding</keyword>
<dbReference type="FunFam" id="3.40.50.300:FF:002274">
    <property type="entry name" value="Si:dkeyp-69e1.8"/>
    <property type="match status" value="1"/>
</dbReference>
<evidence type="ECO:0000259" key="5">
    <source>
        <dbReference type="PROSITE" id="PS51720"/>
    </source>
</evidence>
<dbReference type="SUPFAM" id="SSF52540">
    <property type="entry name" value="P-loop containing nucleoside triphosphate hydrolases"/>
    <property type="match status" value="2"/>
</dbReference>
<dbReference type="OrthoDB" id="8964039at2759"/>
<organism evidence="6 7">
    <name type="scientific">Synaphobranchus kaupii</name>
    <name type="common">Kaup's arrowtooth eel</name>
    <dbReference type="NCBI Taxonomy" id="118154"/>
    <lineage>
        <taxon>Eukaryota</taxon>
        <taxon>Metazoa</taxon>
        <taxon>Chordata</taxon>
        <taxon>Craniata</taxon>
        <taxon>Vertebrata</taxon>
        <taxon>Euteleostomi</taxon>
        <taxon>Actinopterygii</taxon>
        <taxon>Neopterygii</taxon>
        <taxon>Teleostei</taxon>
        <taxon>Anguilliformes</taxon>
        <taxon>Synaphobranchidae</taxon>
        <taxon>Synaphobranchus</taxon>
    </lineage>
</organism>
<accession>A0A9Q1E4M9</accession>
<feature type="region of interest" description="Disordered" evidence="4">
    <location>
        <begin position="635"/>
        <end position="736"/>
    </location>
</feature>
<evidence type="ECO:0000313" key="7">
    <source>
        <dbReference type="Proteomes" id="UP001152622"/>
    </source>
</evidence>
<feature type="domain" description="AIG1-type G" evidence="5">
    <location>
        <begin position="314"/>
        <end position="507"/>
    </location>
</feature>
<dbReference type="InterPro" id="IPR006703">
    <property type="entry name" value="G_AIG1"/>
</dbReference>
<evidence type="ECO:0000256" key="1">
    <source>
        <dbReference type="ARBA" id="ARBA00008535"/>
    </source>
</evidence>
<evidence type="ECO:0000256" key="2">
    <source>
        <dbReference type="ARBA" id="ARBA00022741"/>
    </source>
</evidence>
<keyword evidence="2" id="KW-0547">Nucleotide-binding</keyword>
<comment type="similarity">
    <text evidence="1">Belongs to the TRAFAC class TrmE-Era-EngA-EngB-Septin-like GTPase superfamily. AIG1/Toc34/Toc159-like paraseptin GTPase family. IAN subfamily.</text>
</comment>
<comment type="caution">
    <text evidence="6">The sequence shown here is derived from an EMBL/GenBank/DDBJ whole genome shotgun (WGS) entry which is preliminary data.</text>
</comment>
<dbReference type="PANTHER" id="PTHR10903">
    <property type="entry name" value="GTPASE, IMAP FAMILY MEMBER-RELATED"/>
    <property type="match status" value="1"/>
</dbReference>
<dbReference type="EMBL" id="JAINUF010000034">
    <property type="protein sequence ID" value="KAJ8332172.1"/>
    <property type="molecule type" value="Genomic_DNA"/>
</dbReference>
<reference evidence="6" key="1">
    <citation type="journal article" date="2023" name="Science">
        <title>Genome structures resolve the early diversification of teleost fishes.</title>
        <authorList>
            <person name="Parey E."/>
            <person name="Louis A."/>
            <person name="Montfort J."/>
            <person name="Bouchez O."/>
            <person name="Roques C."/>
            <person name="Iampietro C."/>
            <person name="Lluch J."/>
            <person name="Castinel A."/>
            <person name="Donnadieu C."/>
            <person name="Desvignes T."/>
            <person name="Floi Bucao C."/>
            <person name="Jouanno E."/>
            <person name="Wen M."/>
            <person name="Mejri S."/>
            <person name="Dirks R."/>
            <person name="Jansen H."/>
            <person name="Henkel C."/>
            <person name="Chen W.J."/>
            <person name="Zahm M."/>
            <person name="Cabau C."/>
            <person name="Klopp C."/>
            <person name="Thompson A.W."/>
            <person name="Robinson-Rechavi M."/>
            <person name="Braasch I."/>
            <person name="Lecointre G."/>
            <person name="Bobe J."/>
            <person name="Postlethwait J.H."/>
            <person name="Berthelot C."/>
            <person name="Roest Crollius H."/>
            <person name="Guiguen Y."/>
        </authorList>
    </citation>
    <scope>NUCLEOTIDE SEQUENCE</scope>
    <source>
        <strain evidence="6">WJC10195</strain>
    </source>
</reference>
<name>A0A9Q1E4M9_SYNKA</name>
<protein>
    <recommendedName>
        <fullName evidence="5">AIG1-type G domain-containing protein</fullName>
    </recommendedName>
</protein>
<evidence type="ECO:0000256" key="4">
    <source>
        <dbReference type="SAM" id="MobiDB-lite"/>
    </source>
</evidence>
<dbReference type="Proteomes" id="UP001152622">
    <property type="component" value="Unassembled WGS sequence"/>
</dbReference>
<dbReference type="GO" id="GO:0005525">
    <property type="term" value="F:GTP binding"/>
    <property type="evidence" value="ECO:0007669"/>
    <property type="project" value="UniProtKB-KW"/>
</dbReference>
<feature type="region of interest" description="Disordered" evidence="4">
    <location>
        <begin position="1"/>
        <end position="53"/>
    </location>
</feature>
<dbReference type="Pfam" id="PF04548">
    <property type="entry name" value="AIG1"/>
    <property type="match status" value="2"/>
</dbReference>
<dbReference type="PANTHER" id="PTHR10903:SF148">
    <property type="entry name" value="LEUCINE-RICH REPEAT-CONTAINING PROTEIN DDB_G0290503"/>
    <property type="match status" value="1"/>
</dbReference>
<keyword evidence="7" id="KW-1185">Reference proteome</keyword>
<dbReference type="InterPro" id="IPR027417">
    <property type="entry name" value="P-loop_NTPase"/>
</dbReference>
<feature type="region of interest" description="Disordered" evidence="4">
    <location>
        <begin position="535"/>
        <end position="559"/>
    </location>
</feature>
<dbReference type="Gene3D" id="3.40.50.300">
    <property type="entry name" value="P-loop containing nucleotide triphosphate hydrolases"/>
    <property type="match status" value="2"/>
</dbReference>
<dbReference type="AlphaFoldDB" id="A0A9Q1E4M9"/>
<feature type="domain" description="AIG1-type G" evidence="5">
    <location>
        <begin position="54"/>
        <end position="258"/>
    </location>
</feature>
<sequence>MFSRKKTRDGEREKEGKEQGNRTSMPSPASLRGGVRPASGEEERRTPPPEALCPPELRLVLLGRKGAGKSSVGNTILGIGEGGFASGSPTEECVERRAEVAGRRVVIVDTPGWEWYYPLNSTPDWVKWETVRSVTLSPPGPHALLLVVRACASVDETYRREIQEHMELLGEGVWKHTLVLFPQGDNLEDSTIEGRIQKGGADFRLLVEKCGNRWHVLSSKARGGNTAQVEELLRKVEEMAAANCGVPVEMEQVRLRLEQADRGRRPREQRRSQRLLETRKLGESLREIFTGDGYQVTWRGEVEARWPPGHGRHLSDLRVVLLGERETGKSLAGNAILGGALFQAGTVTEECASMQGEVAGRWVTVVDTPGWERIRTPERVRHEIRRSVTLCPPGPHALLLVVGVDSDIAVQAATENLEILGDEAWGHALVLFTGGDKLRQGVTIEQHVQHSGEARRLVERCDGRYHVISGMEPENGAQVTELLEKVEDLAAGKCGQPFTPLTQEIRELVRKKEWRWKPVTETKRREVRSRWSFERKAKERDRMEGKAEMGREEEEADRRQTEMRELQESVNMEMQEVKEKNDKITAILDQEYRLREGDIKTENKVKMEEKEREIKALKEKNEEREIRILTAEREMNQERQKWEEERKKMSQNMTKEREELEERIDEEQKKSNELMERTAATEKQMDELRGSYRETENKVKETNRMMEEIKMQKNEKKLNERETEIGEMEGALREKDKEMEQIKMELKEFQKRNGKERREVDEAWMGSVIEEREGGDRSFSTEV</sequence>
<feature type="compositionally biased region" description="Basic and acidic residues" evidence="4">
    <location>
        <begin position="8"/>
        <end position="20"/>
    </location>
</feature>